<dbReference type="PANTHER" id="PTHR10933:SF9">
    <property type="entry name" value="IMMUNOGLOBULIN-BINDING PROTEIN 1"/>
    <property type="match status" value="1"/>
</dbReference>
<dbReference type="InterPro" id="IPR007304">
    <property type="entry name" value="TAP46-like"/>
</dbReference>
<feature type="compositionally biased region" description="Acidic residues" evidence="1">
    <location>
        <begin position="174"/>
        <end position="183"/>
    </location>
</feature>
<dbReference type="Pfam" id="PF04177">
    <property type="entry name" value="TAP42"/>
    <property type="match status" value="1"/>
</dbReference>
<feature type="region of interest" description="Disordered" evidence="1">
    <location>
        <begin position="298"/>
        <end position="358"/>
    </location>
</feature>
<name>A0A7S0UMY0_9CHLO</name>
<dbReference type="Gene3D" id="1.25.40.540">
    <property type="entry name" value="TAP42-like family"/>
    <property type="match status" value="1"/>
</dbReference>
<organism evidence="2">
    <name type="scientific">Polytomella parva</name>
    <dbReference type="NCBI Taxonomy" id="51329"/>
    <lineage>
        <taxon>Eukaryota</taxon>
        <taxon>Viridiplantae</taxon>
        <taxon>Chlorophyta</taxon>
        <taxon>core chlorophytes</taxon>
        <taxon>Chlorophyceae</taxon>
        <taxon>CS clade</taxon>
        <taxon>Chlamydomonadales</taxon>
        <taxon>Chlamydomonadaceae</taxon>
        <taxon>Polytomella</taxon>
    </lineage>
</organism>
<feature type="region of interest" description="Disordered" evidence="1">
    <location>
        <begin position="223"/>
        <end position="243"/>
    </location>
</feature>
<dbReference type="GO" id="GO:0005829">
    <property type="term" value="C:cytosol"/>
    <property type="evidence" value="ECO:0007669"/>
    <property type="project" value="TreeGrafter"/>
</dbReference>
<feature type="compositionally biased region" description="Basic and acidic residues" evidence="1">
    <location>
        <begin position="302"/>
        <end position="322"/>
    </location>
</feature>
<feature type="compositionally biased region" description="Basic and acidic residues" evidence="1">
    <location>
        <begin position="331"/>
        <end position="345"/>
    </location>
</feature>
<dbReference type="AlphaFoldDB" id="A0A7S0UMY0"/>
<dbReference type="EMBL" id="HBFM01001700">
    <property type="protein sequence ID" value="CAD8764574.1"/>
    <property type="molecule type" value="Transcribed_RNA"/>
</dbReference>
<protein>
    <recommendedName>
        <fullName evidence="3">TAP42-like protein</fullName>
    </recommendedName>
</protein>
<sequence>MGEEYQDYPLSFLFKKCSVTHENLSSIVNSRRDDALKDVEKLFNAFNNAVDARGIFSSNEDQDDIATGDLKYLFASFYRAELYSQASSSDPKIRLPYIEAALRSYDTFLSRGNQYSVLGSVGKSTFKAQSEGGGRGLDAGAKRALKIEKFKRDKAINQRIQVIHDKKKAQKSADDEDDEDSGDDNLERELWLLKLEAASLKAFEQQGSLQMEKDMLVQVLKQQDETRTKGSDKERERQQAEDAIAEAEARAAMSEKLRGIAEALQQQGRTRQNLKDEVFRPGFLAPTMTLRELADQEMADAVSREQRQAKAELREQDRKSNMTDEDLDAEEKDKQSRWDDWRDWNPKGAGNSKLKPCG</sequence>
<dbReference type="GO" id="GO:0009966">
    <property type="term" value="P:regulation of signal transduction"/>
    <property type="evidence" value="ECO:0007669"/>
    <property type="project" value="InterPro"/>
</dbReference>
<dbReference type="GO" id="GO:0051721">
    <property type="term" value="F:protein phosphatase 2A binding"/>
    <property type="evidence" value="ECO:0007669"/>
    <property type="project" value="TreeGrafter"/>
</dbReference>
<dbReference type="PANTHER" id="PTHR10933">
    <property type="entry name" value="IMMUNOGLOBULIN-BINDING PROTEIN 1"/>
    <property type="match status" value="1"/>
</dbReference>
<evidence type="ECO:0000313" key="2">
    <source>
        <dbReference type="EMBL" id="CAD8764574.1"/>
    </source>
</evidence>
<gene>
    <name evidence="2" type="ORF">PPAR00522_LOCUS958</name>
</gene>
<proteinExistence type="predicted"/>
<evidence type="ECO:0000256" key="1">
    <source>
        <dbReference type="SAM" id="MobiDB-lite"/>
    </source>
</evidence>
<accession>A0A7S0UMY0</accession>
<dbReference type="GO" id="GO:0035303">
    <property type="term" value="P:regulation of dephosphorylation"/>
    <property type="evidence" value="ECO:0007669"/>
    <property type="project" value="TreeGrafter"/>
</dbReference>
<dbReference type="InterPro" id="IPR038511">
    <property type="entry name" value="TAP42/TAP46-like_sf"/>
</dbReference>
<evidence type="ECO:0008006" key="3">
    <source>
        <dbReference type="Google" id="ProtNLM"/>
    </source>
</evidence>
<feature type="region of interest" description="Disordered" evidence="1">
    <location>
        <begin position="161"/>
        <end position="183"/>
    </location>
</feature>
<reference evidence="2" key="1">
    <citation type="submission" date="2021-01" db="EMBL/GenBank/DDBJ databases">
        <authorList>
            <person name="Corre E."/>
            <person name="Pelletier E."/>
            <person name="Niang G."/>
            <person name="Scheremetjew M."/>
            <person name="Finn R."/>
            <person name="Kale V."/>
            <person name="Holt S."/>
            <person name="Cochrane G."/>
            <person name="Meng A."/>
            <person name="Brown T."/>
            <person name="Cohen L."/>
        </authorList>
    </citation>
    <scope>NUCLEOTIDE SEQUENCE</scope>
    <source>
        <strain evidence="2">SAG 63-3</strain>
    </source>
</reference>
<feature type="compositionally biased region" description="Basic and acidic residues" evidence="1">
    <location>
        <begin position="223"/>
        <end position="240"/>
    </location>
</feature>